<feature type="binding site" evidence="9 10">
    <location>
        <position position="276"/>
    </location>
    <ligand>
        <name>S-adenosyl-L-methionine</name>
        <dbReference type="ChEBI" id="CHEBI:59789"/>
    </ligand>
</feature>
<comment type="caution">
    <text evidence="13">The sequence shown here is derived from an EMBL/GenBank/DDBJ whole genome shotgun (WGS) entry which is preliminary data.</text>
</comment>
<dbReference type="Pfam" id="PF01938">
    <property type="entry name" value="TRAM"/>
    <property type="match status" value="1"/>
</dbReference>
<keyword evidence="3 9" id="KW-0489">Methyltransferase</keyword>
<comment type="catalytic activity">
    <reaction evidence="9">
        <text>uridine(1939) in 23S rRNA + S-adenosyl-L-methionine = 5-methyluridine(1939) in 23S rRNA + S-adenosyl-L-homocysteine + H(+)</text>
        <dbReference type="Rhea" id="RHEA:42908"/>
        <dbReference type="Rhea" id="RHEA-COMP:10278"/>
        <dbReference type="Rhea" id="RHEA-COMP:10279"/>
        <dbReference type="ChEBI" id="CHEBI:15378"/>
        <dbReference type="ChEBI" id="CHEBI:57856"/>
        <dbReference type="ChEBI" id="CHEBI:59789"/>
        <dbReference type="ChEBI" id="CHEBI:65315"/>
        <dbReference type="ChEBI" id="CHEBI:74447"/>
        <dbReference type="EC" id="2.1.1.190"/>
    </reaction>
</comment>
<feature type="binding site" evidence="9 10">
    <location>
        <position position="305"/>
    </location>
    <ligand>
        <name>S-adenosyl-L-methionine</name>
        <dbReference type="ChEBI" id="CHEBI:59789"/>
    </ligand>
</feature>
<dbReference type="OrthoDB" id="9804590at2"/>
<dbReference type="GO" id="GO:0051539">
    <property type="term" value="F:4 iron, 4 sulfur cluster binding"/>
    <property type="evidence" value="ECO:0007669"/>
    <property type="project" value="UniProtKB-KW"/>
</dbReference>
<keyword evidence="2 9" id="KW-0698">rRNA processing</keyword>
<name>A0A4U1BEF1_9GAMM</name>
<feature type="binding site" evidence="9">
    <location>
        <position position="353"/>
    </location>
    <ligand>
        <name>S-adenosyl-L-methionine</name>
        <dbReference type="ChEBI" id="CHEBI:59789"/>
    </ligand>
</feature>
<dbReference type="RefSeq" id="WP_136852586.1">
    <property type="nucleotide sequence ID" value="NZ_SWCI01000004.1"/>
</dbReference>
<reference evidence="13 14" key="1">
    <citation type="submission" date="2019-04" db="EMBL/GenBank/DDBJ databases">
        <authorList>
            <person name="Hwang J.C."/>
        </authorList>
    </citation>
    <scope>NUCLEOTIDE SEQUENCE [LARGE SCALE GENOMIC DNA]</scope>
    <source>
        <strain evidence="13 14">IMCC35001</strain>
    </source>
</reference>
<evidence type="ECO:0000256" key="8">
    <source>
        <dbReference type="ARBA" id="ARBA00023014"/>
    </source>
</evidence>
<dbReference type="InterPro" id="IPR029063">
    <property type="entry name" value="SAM-dependent_MTases_sf"/>
</dbReference>
<accession>A0A4U1BEF1</accession>
<feature type="binding site" evidence="9 10">
    <location>
        <position position="326"/>
    </location>
    <ligand>
        <name>S-adenosyl-L-methionine</name>
        <dbReference type="ChEBI" id="CHEBI:59789"/>
    </ligand>
</feature>
<dbReference type="EC" id="2.1.1.190" evidence="9"/>
<keyword evidence="8 9" id="KW-0411">Iron-sulfur</keyword>
<evidence type="ECO:0000256" key="11">
    <source>
        <dbReference type="PROSITE-ProRule" id="PRU10015"/>
    </source>
</evidence>
<keyword evidence="5 9" id="KW-0949">S-adenosyl-L-methionine</keyword>
<evidence type="ECO:0000256" key="1">
    <source>
        <dbReference type="ARBA" id="ARBA00022485"/>
    </source>
</evidence>
<feature type="binding site" evidence="9">
    <location>
        <position position="310"/>
    </location>
    <ligand>
        <name>S-adenosyl-L-methionine</name>
        <dbReference type="ChEBI" id="CHEBI:59789"/>
    </ligand>
</feature>
<comment type="function">
    <text evidence="9">Catalyzes the formation of 5-methyl-uridine at position 1939 (m5U1939) in 23S rRNA.</text>
</comment>
<evidence type="ECO:0000256" key="3">
    <source>
        <dbReference type="ARBA" id="ARBA00022603"/>
    </source>
</evidence>
<dbReference type="InterPro" id="IPR012340">
    <property type="entry name" value="NA-bd_OB-fold"/>
</dbReference>
<dbReference type="InterPro" id="IPR001566">
    <property type="entry name" value="23S_rRNA_MeTrfase_RlmD"/>
</dbReference>
<evidence type="ECO:0000256" key="6">
    <source>
        <dbReference type="ARBA" id="ARBA00022723"/>
    </source>
</evidence>
<dbReference type="NCBIfam" id="NF009639">
    <property type="entry name" value="PRK13168.1"/>
    <property type="match status" value="1"/>
</dbReference>
<keyword evidence="14" id="KW-1185">Reference proteome</keyword>
<feature type="active site" evidence="11">
    <location>
        <position position="399"/>
    </location>
</feature>
<evidence type="ECO:0000256" key="7">
    <source>
        <dbReference type="ARBA" id="ARBA00023004"/>
    </source>
</evidence>
<evidence type="ECO:0000313" key="14">
    <source>
        <dbReference type="Proteomes" id="UP000305674"/>
    </source>
</evidence>
<feature type="binding site" evidence="9">
    <location>
        <position position="92"/>
    </location>
    <ligand>
        <name>[4Fe-4S] cluster</name>
        <dbReference type="ChEBI" id="CHEBI:49883"/>
    </ligand>
</feature>
<dbReference type="GO" id="GO:0070475">
    <property type="term" value="P:rRNA base methylation"/>
    <property type="evidence" value="ECO:0007669"/>
    <property type="project" value="TreeGrafter"/>
</dbReference>
<feature type="binding site" evidence="9">
    <location>
        <position position="83"/>
    </location>
    <ligand>
        <name>[4Fe-4S] cluster</name>
        <dbReference type="ChEBI" id="CHEBI:49883"/>
    </ligand>
</feature>
<dbReference type="PROSITE" id="PS01231">
    <property type="entry name" value="TRMA_2"/>
    <property type="match status" value="1"/>
</dbReference>
<evidence type="ECO:0000256" key="5">
    <source>
        <dbReference type="ARBA" id="ARBA00022691"/>
    </source>
</evidence>
<evidence type="ECO:0000256" key="9">
    <source>
        <dbReference type="HAMAP-Rule" id="MF_01010"/>
    </source>
</evidence>
<keyword evidence="1 9" id="KW-0004">4Fe-4S</keyword>
<dbReference type="Gene3D" id="2.40.50.1070">
    <property type="match status" value="1"/>
</dbReference>
<dbReference type="CDD" id="cd02440">
    <property type="entry name" value="AdoMet_MTases"/>
    <property type="match status" value="1"/>
</dbReference>
<evidence type="ECO:0000259" key="12">
    <source>
        <dbReference type="PROSITE" id="PS50926"/>
    </source>
</evidence>
<dbReference type="Proteomes" id="UP000305674">
    <property type="component" value="Unassembled WGS sequence"/>
</dbReference>
<organism evidence="13 14">
    <name type="scientific">Ferrimonas sediminicola</name>
    <dbReference type="NCBI Taxonomy" id="2569538"/>
    <lineage>
        <taxon>Bacteria</taxon>
        <taxon>Pseudomonadati</taxon>
        <taxon>Pseudomonadota</taxon>
        <taxon>Gammaproteobacteria</taxon>
        <taxon>Alteromonadales</taxon>
        <taxon>Ferrimonadaceae</taxon>
        <taxon>Ferrimonas</taxon>
    </lineage>
</organism>
<dbReference type="GO" id="GO:0003723">
    <property type="term" value="F:RNA binding"/>
    <property type="evidence" value="ECO:0007669"/>
    <property type="project" value="InterPro"/>
</dbReference>
<feature type="binding site" evidence="9">
    <location>
        <position position="89"/>
    </location>
    <ligand>
        <name>[4Fe-4S] cluster</name>
        <dbReference type="ChEBI" id="CHEBI:49883"/>
    </ligand>
</feature>
<dbReference type="SUPFAM" id="SSF53335">
    <property type="entry name" value="S-adenosyl-L-methionine-dependent methyltransferases"/>
    <property type="match status" value="1"/>
</dbReference>
<dbReference type="GO" id="GO:0005506">
    <property type="term" value="F:iron ion binding"/>
    <property type="evidence" value="ECO:0007669"/>
    <property type="project" value="UniProtKB-UniRule"/>
</dbReference>
<evidence type="ECO:0000256" key="10">
    <source>
        <dbReference type="PROSITE-ProRule" id="PRU01024"/>
    </source>
</evidence>
<feature type="binding site" evidence="9">
    <location>
        <position position="169"/>
    </location>
    <ligand>
        <name>[4Fe-4S] cluster</name>
        <dbReference type="ChEBI" id="CHEBI:49883"/>
    </ligand>
</feature>
<feature type="active site" description="Nucleophile" evidence="9 10">
    <location>
        <position position="399"/>
    </location>
</feature>
<evidence type="ECO:0000256" key="2">
    <source>
        <dbReference type="ARBA" id="ARBA00022552"/>
    </source>
</evidence>
<dbReference type="EMBL" id="SWCI01000004">
    <property type="protein sequence ID" value="TKB49218.1"/>
    <property type="molecule type" value="Genomic_DNA"/>
</dbReference>
<dbReference type="FunFam" id="2.40.50.140:FF:000097">
    <property type="entry name" value="23S rRNA (uracil(1939)-C(5))-methyltransferase RlmD"/>
    <property type="match status" value="1"/>
</dbReference>
<sequence>MAQFFTAKSNKLNKLSKKITLDVQRLDHKGQGVANHQGKVVFIPGLLPGERGEVQLTEQKKRFAQAKLLRRLGQSPLRIQPQCQHFGCCGGCQVQHLEAGQQRAYKQQTLLEMLSRLGGCEPDEVAEPLFGSTWHYRRRARLALRVERGELRMGFRREGSSEIEPVQCCPILVPPFDGLLPEIHTLLSGLKGKRQLGHLELTRTAGESLFCLRVLKPLQDADCGALAAFARKHGLTVLLDDGDAVTRLDGKPLAPFAIELGEMSPPLAYLPGDFIQVNGEVNQAMVAQALEWLAPRPQDQVLELFAGIGNFSFPLARRCRSVLAVEGVSSMVARGNGRARELGLDNLSFCQADLNDGAGDPRWLKPVDLLLLDPARAGAGGALAHLGNWCPRRVLYVSCNPASLARDAKMLTEQGYRLKRVGLVDMFPHTQHLESMALFEKSGL</sequence>
<dbReference type="PROSITE" id="PS01230">
    <property type="entry name" value="TRMA_1"/>
    <property type="match status" value="1"/>
</dbReference>
<gene>
    <name evidence="9 13" type="primary">rlmD</name>
    <name evidence="13" type="ORF">FCL40_07720</name>
</gene>
<dbReference type="InterPro" id="IPR002792">
    <property type="entry name" value="TRAM_dom"/>
</dbReference>
<dbReference type="InterPro" id="IPR010280">
    <property type="entry name" value="U5_MeTrfase_fam"/>
</dbReference>
<dbReference type="InterPro" id="IPR030390">
    <property type="entry name" value="MeTrfase_TrmA_AS"/>
</dbReference>
<dbReference type="Pfam" id="PF05958">
    <property type="entry name" value="tRNA_U5-meth_tr"/>
    <property type="match status" value="2"/>
</dbReference>
<keyword evidence="6 9" id="KW-0479">Metal-binding</keyword>
<proteinExistence type="inferred from homology"/>
<comment type="similarity">
    <text evidence="9">Belongs to the class I-like SAM-binding methyltransferase superfamily. RNA M5U methyltransferase family. RlmD subfamily.</text>
</comment>
<feature type="domain" description="TRAM" evidence="12">
    <location>
        <begin position="12"/>
        <end position="70"/>
    </location>
</feature>
<protein>
    <recommendedName>
        <fullName evidence="9">23S rRNA (uracil(1939)-C(5))-methyltransferase RlmD</fullName>
        <ecNumber evidence="9">2.1.1.190</ecNumber>
    </recommendedName>
    <alternativeName>
        <fullName evidence="9">23S rRNA(m5U1939)-methyltransferase</fullName>
    </alternativeName>
</protein>
<dbReference type="PROSITE" id="PS50926">
    <property type="entry name" value="TRAM"/>
    <property type="match status" value="1"/>
</dbReference>
<dbReference type="AlphaFoldDB" id="A0A4U1BEF1"/>
<dbReference type="PANTHER" id="PTHR11061:SF49">
    <property type="entry name" value="23S RRNA (URACIL(1939)-C(5))-METHYLTRANSFERASE RLMD"/>
    <property type="match status" value="1"/>
</dbReference>
<dbReference type="PROSITE" id="PS51687">
    <property type="entry name" value="SAM_MT_RNA_M5U"/>
    <property type="match status" value="1"/>
</dbReference>
<evidence type="ECO:0000313" key="13">
    <source>
        <dbReference type="EMBL" id="TKB49218.1"/>
    </source>
</evidence>
<dbReference type="InterPro" id="IPR030391">
    <property type="entry name" value="MeTrfase_TrmA_CS"/>
</dbReference>
<feature type="binding site" evidence="9 10">
    <location>
        <position position="373"/>
    </location>
    <ligand>
        <name>S-adenosyl-L-methionine</name>
        <dbReference type="ChEBI" id="CHEBI:59789"/>
    </ligand>
</feature>
<keyword evidence="4 9" id="KW-0808">Transferase</keyword>
<dbReference type="PANTHER" id="PTHR11061">
    <property type="entry name" value="RNA M5U METHYLTRANSFERASE"/>
    <property type="match status" value="1"/>
</dbReference>
<dbReference type="HAMAP" id="MF_01010">
    <property type="entry name" value="23SrRNA_methyltr_RlmD"/>
    <property type="match status" value="1"/>
</dbReference>
<dbReference type="GO" id="GO:0070041">
    <property type="term" value="F:rRNA (uridine-C5-)-methyltransferase activity"/>
    <property type="evidence" value="ECO:0007669"/>
    <property type="project" value="UniProtKB-UniRule"/>
</dbReference>
<dbReference type="Gene3D" id="3.40.50.150">
    <property type="entry name" value="Vaccinia Virus protein VP39"/>
    <property type="match status" value="1"/>
</dbReference>
<dbReference type="Gene3D" id="2.40.50.140">
    <property type="entry name" value="Nucleic acid-binding proteins"/>
    <property type="match status" value="1"/>
</dbReference>
<evidence type="ECO:0000256" key="4">
    <source>
        <dbReference type="ARBA" id="ARBA00022679"/>
    </source>
</evidence>
<dbReference type="SUPFAM" id="SSF50249">
    <property type="entry name" value="Nucleic acid-binding proteins"/>
    <property type="match status" value="1"/>
</dbReference>
<keyword evidence="7 9" id="KW-0408">Iron</keyword>